<dbReference type="InterPro" id="IPR017455">
    <property type="entry name" value="Znf_FYVE-rel"/>
</dbReference>
<dbReference type="SMART" id="SM00064">
    <property type="entry name" value="FYVE"/>
    <property type="match status" value="1"/>
</dbReference>
<dbReference type="PANTHER" id="PTHR43102:SF2">
    <property type="entry name" value="GAF DOMAIN-CONTAINING PROTEIN"/>
    <property type="match status" value="1"/>
</dbReference>
<feature type="domain" description="FYVE-type" evidence="6">
    <location>
        <begin position="450"/>
        <end position="559"/>
    </location>
</feature>
<feature type="compositionally biased region" description="Polar residues" evidence="5">
    <location>
        <begin position="839"/>
        <end position="850"/>
    </location>
</feature>
<feature type="compositionally biased region" description="Low complexity" evidence="5">
    <location>
        <begin position="715"/>
        <end position="728"/>
    </location>
</feature>
<keyword evidence="3" id="KW-0862">Zinc</keyword>
<proteinExistence type="predicted"/>
<dbReference type="Gene3D" id="3.30.40.10">
    <property type="entry name" value="Zinc/RING finger domain, C3HC4 (zinc finger)"/>
    <property type="match status" value="1"/>
</dbReference>
<feature type="region of interest" description="Disordered" evidence="5">
    <location>
        <begin position="573"/>
        <end position="616"/>
    </location>
</feature>
<feature type="region of interest" description="Disordered" evidence="5">
    <location>
        <begin position="774"/>
        <end position="865"/>
    </location>
</feature>
<feature type="compositionally biased region" description="Polar residues" evidence="5">
    <location>
        <begin position="735"/>
        <end position="747"/>
    </location>
</feature>
<name>A0A8S9TPF5_PHYIN</name>
<evidence type="ECO:0000256" key="4">
    <source>
        <dbReference type="PROSITE-ProRule" id="PRU00091"/>
    </source>
</evidence>
<feature type="compositionally biased region" description="Low complexity" evidence="5">
    <location>
        <begin position="575"/>
        <end position="587"/>
    </location>
</feature>
<dbReference type="InterPro" id="IPR011011">
    <property type="entry name" value="Znf_FYVE_PHD"/>
</dbReference>
<feature type="region of interest" description="Disordered" evidence="5">
    <location>
        <begin position="673"/>
        <end position="747"/>
    </location>
</feature>
<dbReference type="SUPFAM" id="SSF57903">
    <property type="entry name" value="FYVE/PHD zinc finger"/>
    <property type="match status" value="1"/>
</dbReference>
<sequence length="1035" mass="113833">MRAAVLDRPETQVGSAMPDDLPTLFRPPLPMIPVGAFRMANVLLVWPVSSHWTAENLTLRTPGSRPELCFEHVRTHSGDSEWRFDSRNFRGAGSCKKRTRASERPPVQMLSARPSASRPPTRPDTFRKSSRNPVNMSRTAATKTTGHAPSTLMLERMHEAATDLAILATTTQGWRFANERNGTMLYEMAGRNLPQNVTTARKFGRGAGHSSDYYLVRAVTTVHTEVAAMLDLLHSSTSDEFRLVMRQVFQQYFQNGVTLDKLTCTTPPPFAEDPDAGVDGSRRSFSEDDAYSVNWLTLKAQSKLGTVDNHRDFTLVCYQDAFSRHESGVLERVGRGTARARSNTSNFQPQSRLVGVHVLSSVNFQDVPELPIPECTDRLHFRNSGFVVEETSEPNMLRLSLLMSLLPTKATLKYARKYQRWLQTLASCVGNLAQVLRPEVTLHCLSKLTWKQSDHCFMCLKMFRTFRRCHHCRFCGEAVCGTCSSMVNMSGYEVTDGSGNTLAATTLASSQRGEPNVDFSQTGDIWSKTSGDGMGGTRSSNPRNFREARGCNACVADLRHGLTASAVVRMRRNSDSGSNFSGDSPNNYSGDNPLLARSRTGLSASNDDEEVVSYDSSDNVSYERRLGSIATYITSEGGPGALVEENGPFTASSLGLDEPVDEFPVTSDELQDTFPAVDEPAPPRFRTVSDPDQLRRMRNVSDPELPQRLKDKHSMVSMSTASSSFSRSSNDRLTNDNASQYSRGTNFSAMSDGLLSACDLSRDPDILALAGLSMKPRPSDDYEPASVQRPQLPSSKTYEMTKQVIEEPDSEAEPTAKKEYNDDGAFNGRTVHTPWPGSNAESRYRSNTTSSRDDLSVPQPDMLRPADVLRHRSQTTAAMTWNPAATAPLSSSLLAKEASTKTNNFASSSIRPTTETSTETSDSNSFHFLRMKSQPSTTSAAIVAAAVATSAKQDQVTSSSKIYITSSARRGSVPKPMHRLPPSVPEDSPVLGRNDMIPLPQSGQAPANFVVFSDSRRESIFTRADDGQDMIPLDF</sequence>
<dbReference type="EMBL" id="JAACNO010002837">
    <property type="protein sequence ID" value="KAF4130431.1"/>
    <property type="molecule type" value="Genomic_DNA"/>
</dbReference>
<evidence type="ECO:0000256" key="1">
    <source>
        <dbReference type="ARBA" id="ARBA00022723"/>
    </source>
</evidence>
<accession>A0A8S9TPF5</accession>
<dbReference type="Pfam" id="PF01363">
    <property type="entry name" value="FYVE"/>
    <property type="match status" value="1"/>
</dbReference>
<evidence type="ECO:0000256" key="2">
    <source>
        <dbReference type="ARBA" id="ARBA00022771"/>
    </source>
</evidence>
<dbReference type="PROSITE" id="PS50178">
    <property type="entry name" value="ZF_FYVE"/>
    <property type="match status" value="1"/>
</dbReference>
<feature type="region of interest" description="Disordered" evidence="5">
    <location>
        <begin position="900"/>
        <end position="922"/>
    </location>
</feature>
<keyword evidence="2 4" id="KW-0863">Zinc-finger</keyword>
<feature type="region of interest" description="Disordered" evidence="5">
    <location>
        <begin position="513"/>
        <end position="542"/>
    </location>
</feature>
<keyword evidence="1" id="KW-0479">Metal-binding</keyword>
<dbReference type="InterPro" id="IPR023393">
    <property type="entry name" value="START-like_dom_sf"/>
</dbReference>
<dbReference type="PANTHER" id="PTHR43102">
    <property type="entry name" value="SLR1143 PROTEIN"/>
    <property type="match status" value="1"/>
</dbReference>
<dbReference type="GO" id="GO:0008270">
    <property type="term" value="F:zinc ion binding"/>
    <property type="evidence" value="ECO:0007669"/>
    <property type="project" value="UniProtKB-KW"/>
</dbReference>
<gene>
    <name evidence="7" type="ORF">GN958_ATG20325</name>
</gene>
<dbReference type="Proteomes" id="UP000704712">
    <property type="component" value="Unassembled WGS sequence"/>
</dbReference>
<feature type="compositionally biased region" description="Basic and acidic residues" evidence="5">
    <location>
        <begin position="687"/>
        <end position="714"/>
    </location>
</feature>
<organism evidence="7 8">
    <name type="scientific">Phytophthora infestans</name>
    <name type="common">Potato late blight agent</name>
    <name type="synonym">Botrytis infestans</name>
    <dbReference type="NCBI Taxonomy" id="4787"/>
    <lineage>
        <taxon>Eukaryota</taxon>
        <taxon>Sar</taxon>
        <taxon>Stramenopiles</taxon>
        <taxon>Oomycota</taxon>
        <taxon>Peronosporomycetes</taxon>
        <taxon>Peronosporales</taxon>
        <taxon>Peronosporaceae</taxon>
        <taxon>Phytophthora</taxon>
    </lineage>
</organism>
<dbReference type="Gene3D" id="3.30.530.20">
    <property type="match status" value="1"/>
</dbReference>
<dbReference type="AlphaFoldDB" id="A0A8S9TPF5"/>
<protein>
    <submittedName>
        <fullName evidence="7">FYVE zinc finger domain-containing protein</fullName>
    </submittedName>
</protein>
<evidence type="ECO:0000313" key="7">
    <source>
        <dbReference type="EMBL" id="KAF4130431.1"/>
    </source>
</evidence>
<feature type="region of interest" description="Disordered" evidence="5">
    <location>
        <begin position="968"/>
        <end position="989"/>
    </location>
</feature>
<reference evidence="7" key="1">
    <citation type="submission" date="2020-03" db="EMBL/GenBank/DDBJ databases">
        <title>Hybrid Assembly of Korean Phytophthora infestans isolates.</title>
        <authorList>
            <person name="Prokchorchik M."/>
            <person name="Lee Y."/>
            <person name="Seo J."/>
            <person name="Cho J.-H."/>
            <person name="Park Y.-E."/>
            <person name="Jang D.-C."/>
            <person name="Im J.-S."/>
            <person name="Choi J.-G."/>
            <person name="Park H.-J."/>
            <person name="Lee G.-B."/>
            <person name="Lee Y.-G."/>
            <person name="Hong S.-Y."/>
            <person name="Cho K."/>
            <person name="Sohn K.H."/>
        </authorList>
    </citation>
    <scope>NUCLEOTIDE SEQUENCE</scope>
    <source>
        <strain evidence="7">KR_2_A2</strain>
    </source>
</reference>
<feature type="compositionally biased region" description="Polar residues" evidence="5">
    <location>
        <begin position="513"/>
        <end position="530"/>
    </location>
</feature>
<comment type="caution">
    <text evidence="7">The sequence shown here is derived from an EMBL/GenBank/DDBJ whole genome shotgun (WGS) entry which is preliminary data.</text>
</comment>
<dbReference type="InterPro" id="IPR013083">
    <property type="entry name" value="Znf_RING/FYVE/PHD"/>
</dbReference>
<dbReference type="InterPro" id="IPR000306">
    <property type="entry name" value="Znf_FYVE"/>
</dbReference>
<evidence type="ECO:0000256" key="3">
    <source>
        <dbReference type="ARBA" id="ARBA00022833"/>
    </source>
</evidence>
<feature type="compositionally biased region" description="Low complexity" evidence="5">
    <location>
        <begin position="907"/>
        <end position="922"/>
    </location>
</feature>
<feature type="compositionally biased region" description="Polar residues" evidence="5">
    <location>
        <begin position="788"/>
        <end position="800"/>
    </location>
</feature>
<feature type="compositionally biased region" description="Polar residues" evidence="5">
    <location>
        <begin position="131"/>
        <end position="148"/>
    </location>
</feature>
<evidence type="ECO:0000256" key="5">
    <source>
        <dbReference type="SAM" id="MobiDB-lite"/>
    </source>
</evidence>
<evidence type="ECO:0000259" key="6">
    <source>
        <dbReference type="PROSITE" id="PS50178"/>
    </source>
</evidence>
<evidence type="ECO:0000313" key="8">
    <source>
        <dbReference type="Proteomes" id="UP000704712"/>
    </source>
</evidence>
<feature type="region of interest" description="Disordered" evidence="5">
    <location>
        <begin position="86"/>
        <end position="149"/>
    </location>
</feature>